<evidence type="ECO:0000256" key="10">
    <source>
        <dbReference type="ARBA" id="ARBA00032441"/>
    </source>
</evidence>
<keyword evidence="6" id="KW-0479">Metal-binding</keyword>
<dbReference type="KEGG" id="rsd:TGRD_495"/>
<keyword evidence="8" id="KW-0067">ATP-binding</keyword>
<keyword evidence="4" id="KW-0963">Cytoplasm</keyword>
<dbReference type="Pfam" id="PF02367">
    <property type="entry name" value="TsaE"/>
    <property type="match status" value="1"/>
</dbReference>
<dbReference type="PANTHER" id="PTHR33540:SF2">
    <property type="entry name" value="TRNA THREONYLCARBAMOYLADENOSINE BIOSYNTHESIS PROTEIN TSAE"/>
    <property type="match status" value="1"/>
</dbReference>
<dbReference type="Gene3D" id="3.40.50.300">
    <property type="entry name" value="P-loop containing nucleotide triphosphate hydrolases"/>
    <property type="match status" value="1"/>
</dbReference>
<comment type="subcellular location">
    <subcellularLocation>
        <location evidence="1">Cytoplasm</location>
    </subcellularLocation>
</comment>
<evidence type="ECO:0000256" key="9">
    <source>
        <dbReference type="ARBA" id="ARBA00022842"/>
    </source>
</evidence>
<evidence type="ECO:0000313" key="12">
    <source>
        <dbReference type="Proteomes" id="UP000001691"/>
    </source>
</evidence>
<keyword evidence="5" id="KW-0819">tRNA processing</keyword>
<dbReference type="NCBIfam" id="TIGR00150">
    <property type="entry name" value="T6A_YjeE"/>
    <property type="match status" value="1"/>
</dbReference>
<accession>B1H0F3</accession>
<dbReference type="GO" id="GO:0005737">
    <property type="term" value="C:cytoplasm"/>
    <property type="evidence" value="ECO:0007669"/>
    <property type="project" value="UniProtKB-SubCell"/>
</dbReference>
<evidence type="ECO:0000256" key="3">
    <source>
        <dbReference type="ARBA" id="ARBA00019010"/>
    </source>
</evidence>
<dbReference type="AlphaFoldDB" id="B1H0F3"/>
<name>B1H0F3_ENDTX</name>
<dbReference type="EMBL" id="AP009510">
    <property type="protein sequence ID" value="BAG13985.1"/>
    <property type="molecule type" value="Genomic_DNA"/>
</dbReference>
<reference evidence="12" key="1">
    <citation type="journal article" date="2008" name="Proc. Natl. Acad. Sci. U.S.A.">
        <title>Complete genome of the uncultured termite group 1 bacteria in a single host protist cell.</title>
        <authorList>
            <person name="Hongoh Y."/>
            <person name="Sharma V.K."/>
            <person name="Prakash T."/>
            <person name="Noda S."/>
            <person name="Taylor T.D."/>
            <person name="Kudo T."/>
            <person name="Sakaki Y."/>
            <person name="Toyoda A."/>
            <person name="Hattori M."/>
            <person name="Ohkuma M."/>
        </authorList>
    </citation>
    <scope>NUCLEOTIDE SEQUENCE [LARGE SCALE GENOMIC DNA]</scope>
    <source>
        <strain evidence="12">Rs-D17 genomovar Ri2008</strain>
    </source>
</reference>
<dbReference type="InterPro" id="IPR003442">
    <property type="entry name" value="T6A_TsaE"/>
</dbReference>
<dbReference type="PANTHER" id="PTHR33540">
    <property type="entry name" value="TRNA THREONYLCARBAMOYLADENOSINE BIOSYNTHESIS PROTEIN TSAE"/>
    <property type="match status" value="1"/>
</dbReference>
<dbReference type="InterPro" id="IPR027417">
    <property type="entry name" value="P-loop_NTPase"/>
</dbReference>
<dbReference type="SUPFAM" id="SSF52540">
    <property type="entry name" value="P-loop containing nucleoside triphosphate hydrolases"/>
    <property type="match status" value="1"/>
</dbReference>
<keyword evidence="7" id="KW-0547">Nucleotide-binding</keyword>
<evidence type="ECO:0000256" key="4">
    <source>
        <dbReference type="ARBA" id="ARBA00022490"/>
    </source>
</evidence>
<evidence type="ECO:0000313" key="11">
    <source>
        <dbReference type="EMBL" id="BAG13985.1"/>
    </source>
</evidence>
<dbReference type="GO" id="GO:0002949">
    <property type="term" value="P:tRNA threonylcarbamoyladenosine modification"/>
    <property type="evidence" value="ECO:0007669"/>
    <property type="project" value="InterPro"/>
</dbReference>
<keyword evidence="9" id="KW-0460">Magnesium</keyword>
<comment type="similarity">
    <text evidence="2">Belongs to the TsaE family.</text>
</comment>
<proteinExistence type="inferred from homology"/>
<dbReference type="STRING" id="471821.TGRD_502"/>
<evidence type="ECO:0000256" key="1">
    <source>
        <dbReference type="ARBA" id="ARBA00004496"/>
    </source>
</evidence>
<dbReference type="PATRIC" id="fig|471821.5.peg.814"/>
<dbReference type="GO" id="GO:0046872">
    <property type="term" value="F:metal ion binding"/>
    <property type="evidence" value="ECO:0007669"/>
    <property type="project" value="UniProtKB-KW"/>
</dbReference>
<evidence type="ECO:0000256" key="8">
    <source>
        <dbReference type="ARBA" id="ARBA00022840"/>
    </source>
</evidence>
<gene>
    <name evidence="11" type="ordered locus">TGRD_495</name>
</gene>
<dbReference type="RefSeq" id="WP_015423510.1">
    <property type="nucleotide sequence ID" value="NC_020419.1"/>
</dbReference>
<dbReference type="GO" id="GO:0005524">
    <property type="term" value="F:ATP binding"/>
    <property type="evidence" value="ECO:0007669"/>
    <property type="project" value="UniProtKB-KW"/>
</dbReference>
<protein>
    <recommendedName>
        <fullName evidence="3">tRNA threonylcarbamoyladenosine biosynthesis protein TsaE</fullName>
    </recommendedName>
    <alternativeName>
        <fullName evidence="10">t(6)A37 threonylcarbamoyladenosine biosynthesis protein TsaE</fullName>
    </alternativeName>
</protein>
<evidence type="ECO:0000256" key="7">
    <source>
        <dbReference type="ARBA" id="ARBA00022741"/>
    </source>
</evidence>
<dbReference type="HOGENOM" id="CLU_087829_3_0_0"/>
<evidence type="ECO:0000256" key="2">
    <source>
        <dbReference type="ARBA" id="ARBA00007599"/>
    </source>
</evidence>
<keyword evidence="12" id="KW-1185">Reference proteome</keyword>
<evidence type="ECO:0000256" key="6">
    <source>
        <dbReference type="ARBA" id="ARBA00022723"/>
    </source>
</evidence>
<dbReference type="Proteomes" id="UP000001691">
    <property type="component" value="Chromosome"/>
</dbReference>
<sequence>MTAKNRKLNIWGTNTFKEKIFFTKTSKETSDLGKKFAAALKSGDIVFLKGDLGSGKTTFTQGVVKVFGNKGFARSPSFMLVNEYNADGIKLFHIDLYRLKPSSVWDMGIEEYLYSGNISLIEWADRLVGAEDDNRWNVEIKSSAGSERKIKIEKKK</sequence>
<evidence type="ECO:0000256" key="5">
    <source>
        <dbReference type="ARBA" id="ARBA00022694"/>
    </source>
</evidence>
<organism evidence="11 12">
    <name type="scientific">Endomicrobium trichonymphae</name>
    <dbReference type="NCBI Taxonomy" id="1408204"/>
    <lineage>
        <taxon>Bacteria</taxon>
        <taxon>Pseudomonadati</taxon>
        <taxon>Elusimicrobiota</taxon>
        <taxon>Endomicrobiia</taxon>
        <taxon>Endomicrobiales</taxon>
        <taxon>Endomicrobiaceae</taxon>
        <taxon>Candidatus Endomicrobiellum</taxon>
    </lineage>
</organism>